<organism evidence="1 2">
    <name type="scientific">Nonomuraea composti</name>
    <dbReference type="NCBI Taxonomy" id="2720023"/>
    <lineage>
        <taxon>Bacteria</taxon>
        <taxon>Bacillati</taxon>
        <taxon>Actinomycetota</taxon>
        <taxon>Actinomycetes</taxon>
        <taxon>Streptosporangiales</taxon>
        <taxon>Streptosporangiaceae</taxon>
        <taxon>Nonomuraea</taxon>
    </lineage>
</organism>
<dbReference type="EMBL" id="JAATEP010000044">
    <property type="protein sequence ID" value="NJP95998.1"/>
    <property type="molecule type" value="Genomic_DNA"/>
</dbReference>
<dbReference type="Proteomes" id="UP000696294">
    <property type="component" value="Unassembled WGS sequence"/>
</dbReference>
<name>A0ABX1BMI9_9ACTN</name>
<evidence type="ECO:0000313" key="1">
    <source>
        <dbReference type="EMBL" id="NJP95998.1"/>
    </source>
</evidence>
<keyword evidence="2" id="KW-1185">Reference proteome</keyword>
<proteinExistence type="predicted"/>
<comment type="caution">
    <text evidence="1">The sequence shown here is derived from an EMBL/GenBank/DDBJ whole genome shotgun (WGS) entry which is preliminary data.</text>
</comment>
<sequence>MTSAPEPLFGLEHIDWTALVDCRGDRGQIPILLRWLWGTSADLLDVTDNRGVRAIRDLEGRFVTSSDMLACYCIRAATPPAVPFLVRLAQDPRTLRRDLSLSLLLDIAVAVDAGPAGCWGQSWEEASALVRSAARGMARTRPDGWFALLEENPDRRVRGQILELLAIIHRSGLLDLLGRLWDSVLRATDAISMTERVICLAYATAEHPEYRDRMRQPWADMLQGWLRANDPAPRETAEAVSAALLHLPEWIDEETVRALRELVQEQLP</sequence>
<evidence type="ECO:0000313" key="2">
    <source>
        <dbReference type="Proteomes" id="UP000696294"/>
    </source>
</evidence>
<accession>A0ABX1BMI9</accession>
<gene>
    <name evidence="1" type="ORF">HCN51_42310</name>
</gene>
<evidence type="ECO:0008006" key="3">
    <source>
        <dbReference type="Google" id="ProtNLM"/>
    </source>
</evidence>
<reference evidence="1 2" key="1">
    <citation type="submission" date="2020-03" db="EMBL/GenBank/DDBJ databases">
        <title>WGS of actinomycetes isolated from Thailand.</title>
        <authorList>
            <person name="Thawai C."/>
        </authorList>
    </citation>
    <scope>NUCLEOTIDE SEQUENCE [LARGE SCALE GENOMIC DNA]</scope>
    <source>
        <strain evidence="1 2">FMUSA5-5</strain>
    </source>
</reference>
<protein>
    <recommendedName>
        <fullName evidence="3">HEAT repeat domain-containing protein</fullName>
    </recommendedName>
</protein>
<dbReference type="RefSeq" id="WP_168017635.1">
    <property type="nucleotide sequence ID" value="NZ_JAATEP010000044.1"/>
</dbReference>